<dbReference type="OrthoDB" id="112528at2759"/>
<evidence type="ECO:0000256" key="1">
    <source>
        <dbReference type="SAM" id="Phobius"/>
    </source>
</evidence>
<accession>A0A9N8E8C3</accession>
<dbReference type="Proteomes" id="UP001153069">
    <property type="component" value="Unassembled WGS sequence"/>
</dbReference>
<gene>
    <name evidence="2" type="ORF">SEMRO_766_G199280.1</name>
</gene>
<feature type="transmembrane region" description="Helical" evidence="1">
    <location>
        <begin position="211"/>
        <end position="237"/>
    </location>
</feature>
<comment type="caution">
    <text evidence="2">The sequence shown here is derived from an EMBL/GenBank/DDBJ whole genome shotgun (WGS) entry which is preliminary data.</text>
</comment>
<keyword evidence="3" id="KW-1185">Reference proteome</keyword>
<sequence length="1348" mass="149721">MNFPRKQEVGTVNTDGLFCFDDDEYVDSGNPKEMARRAILSSTSAGHSLLDTLTPKDIEKLAQLLKPAIIRPDEDGEMFVEAGDLVKESALPRQDWETCGNEDERSRTEWHAPFGQSTYSLIYLCSIDSPAFWYAAFVYFLQITTILLTMIDVIDWDGLNLPPMVDLSVTIAQGVTLFQAIAFQSDLIEVVMKFKDGFHPEALEKHPGASYATWLVSCIAQLIAGLLLLVTIFILILQVDSVLDIMLNFAALEFMADIDDVAFSLAKSGFLGGSIQRAATGVTNFKVRKRPSSDQGFRQRSWKSGVFLLIIVVLVSAWATIVAFRSSGQYLCSTIMVNMGDDFVPSLGTFNGLYDLDPSALSGLEWRAEYVERRSIEIDTPGRGIFGYCSDIKAWTFRVESSGSNEKGDPCNWISRSAETDTFDISETATIQWFVRDDTLREVVLEPFILFCFDCSNAEEGSGDCGGKGICTNAVCDCEDGWYGLRCEFVSPCTGITVDARTEKFASTRDWVSEYQSIELTSGALVEAYHRPVYIHEYSTGDYDVVLFTGGRWALTSSKLLPHGGRIPTSDLSDGQDDAGNDIGNFFKHSFHGYNGYQANYSVAFLSDYMQIGTQMDSSSPVGFSWHHATAKERTADSENQGMGKLVDTEFLCRTCDDDLNPCLYDGRCNDGHCECYLDSFGSLCEVPPVGNGHCDPFFNAPEFKMDGGDCCESTCESTPRYACGAEEHGYVSTGYYYCKEPKDEWDNYVLNSDVGTWSGYALDLSMKSLAVSELLEDRVLIYDKFESSWILRETITGTTKSNFGLHVALSAGPFNAVTNPSFKAPLIVVIADSNSLQIYRCNSDGCTPTQKFPKVQSFALSDDGTVLAMAFLQRHQPPNFIQVYESDQGLFQFRSNVTVTRNNTKTFLYSMSLSGDGSQLAVQAKLQGADPKTKARVVTDEHIAVMRWSENSQVYELETDFPLNYVVSSLSYQLSLAWNQDGTVLAYLFPKCQGSQLHIYVRDQDTWVQRRAPETNTTDCIDSSRPGRNNALALSGDGSMIAFRVGNKVRVYRWEAEFKFWNSLGDEFPFIHYPIAMSVDGSELAIGSPEEDIGGVTAIYSLPGRKECPSGMTLLRLSLTLEPFNADKVSWSIMNNSTGEVLFEQGPYPPDYGKATIVEETCVPADSCYIFSIYNREGKGIRVPGQYVLFLDGEKVGQGTFEGLFGTINFGNCATCPVGTKLFRMAMLSCVPVHWKLWGAFDEVATSKEKILYHPPFNDDIFEIDPSCNDGGWSEDCTDWAYYESCLDPTECFAVQSDSNVQAYLEVDDFGAVRKLPSPSSVCTRVGTVFGNQDVCHNRVWRELHSV</sequence>
<protein>
    <recommendedName>
        <fullName evidence="4">EGF-like domain-containing protein</fullName>
    </recommendedName>
</protein>
<evidence type="ECO:0000313" key="2">
    <source>
        <dbReference type="EMBL" id="CAB9516183.1"/>
    </source>
</evidence>
<keyword evidence="1" id="KW-0472">Membrane</keyword>
<dbReference type="EMBL" id="CAICTM010000765">
    <property type="protein sequence ID" value="CAB9516183.1"/>
    <property type="molecule type" value="Genomic_DNA"/>
</dbReference>
<evidence type="ECO:0000313" key="3">
    <source>
        <dbReference type="Proteomes" id="UP001153069"/>
    </source>
</evidence>
<feature type="transmembrane region" description="Helical" evidence="1">
    <location>
        <begin position="305"/>
        <end position="324"/>
    </location>
</feature>
<organism evidence="2 3">
    <name type="scientific">Seminavis robusta</name>
    <dbReference type="NCBI Taxonomy" id="568900"/>
    <lineage>
        <taxon>Eukaryota</taxon>
        <taxon>Sar</taxon>
        <taxon>Stramenopiles</taxon>
        <taxon>Ochrophyta</taxon>
        <taxon>Bacillariophyta</taxon>
        <taxon>Bacillariophyceae</taxon>
        <taxon>Bacillariophycidae</taxon>
        <taxon>Naviculales</taxon>
        <taxon>Naviculaceae</taxon>
        <taxon>Seminavis</taxon>
    </lineage>
</organism>
<keyword evidence="1" id="KW-1133">Transmembrane helix</keyword>
<feature type="transmembrane region" description="Helical" evidence="1">
    <location>
        <begin position="131"/>
        <end position="154"/>
    </location>
</feature>
<proteinExistence type="predicted"/>
<keyword evidence="1" id="KW-0812">Transmembrane</keyword>
<dbReference type="SUPFAM" id="SSF82171">
    <property type="entry name" value="DPP6 N-terminal domain-like"/>
    <property type="match status" value="1"/>
</dbReference>
<reference evidence="2" key="1">
    <citation type="submission" date="2020-06" db="EMBL/GenBank/DDBJ databases">
        <authorList>
            <consortium name="Plant Systems Biology data submission"/>
        </authorList>
    </citation>
    <scope>NUCLEOTIDE SEQUENCE</scope>
    <source>
        <strain evidence="2">D6</strain>
    </source>
</reference>
<name>A0A9N8E8C3_9STRA</name>
<evidence type="ECO:0008006" key="4">
    <source>
        <dbReference type="Google" id="ProtNLM"/>
    </source>
</evidence>